<feature type="transmembrane region" description="Helical" evidence="1">
    <location>
        <begin position="77"/>
        <end position="96"/>
    </location>
</feature>
<evidence type="ECO:0000256" key="1">
    <source>
        <dbReference type="SAM" id="Phobius"/>
    </source>
</evidence>
<feature type="transmembrane region" description="Helical" evidence="1">
    <location>
        <begin position="108"/>
        <end position="124"/>
    </location>
</feature>
<evidence type="ECO:0000313" key="3">
    <source>
        <dbReference type="Proteomes" id="UP000182690"/>
    </source>
</evidence>
<evidence type="ECO:0000313" key="2">
    <source>
        <dbReference type="EMBL" id="SDQ14395.1"/>
    </source>
</evidence>
<dbReference type="RefSeq" id="WP_010155346.1">
    <property type="nucleotide sequence ID" value="NZ_FNKB01000001.1"/>
</dbReference>
<name>A0A1H0YGM9_9MICO</name>
<dbReference type="EMBL" id="FNKB01000001">
    <property type="protein sequence ID" value="SDQ14395.1"/>
    <property type="molecule type" value="Genomic_DNA"/>
</dbReference>
<dbReference type="eggNOG" id="ENOG5030BI1">
    <property type="taxonomic scope" value="Bacteria"/>
</dbReference>
<feature type="transmembrane region" description="Helical" evidence="1">
    <location>
        <begin position="48"/>
        <end position="65"/>
    </location>
</feature>
<protein>
    <recommendedName>
        <fullName evidence="4">DoxX-like family protein</fullName>
    </recommendedName>
</protein>
<keyword evidence="1" id="KW-0472">Membrane</keyword>
<organism evidence="2 3">
    <name type="scientific">Leucobacter chromiiresistens</name>
    <dbReference type="NCBI Taxonomy" id="1079994"/>
    <lineage>
        <taxon>Bacteria</taxon>
        <taxon>Bacillati</taxon>
        <taxon>Actinomycetota</taxon>
        <taxon>Actinomycetes</taxon>
        <taxon>Micrococcales</taxon>
        <taxon>Microbacteriaceae</taxon>
        <taxon>Leucobacter</taxon>
    </lineage>
</organism>
<gene>
    <name evidence="2" type="ORF">SAMN04488565_0862</name>
</gene>
<keyword evidence="1" id="KW-0812">Transmembrane</keyword>
<reference evidence="2 3" key="1">
    <citation type="submission" date="2016-10" db="EMBL/GenBank/DDBJ databases">
        <authorList>
            <person name="de Groot N.N."/>
        </authorList>
    </citation>
    <scope>NUCLEOTIDE SEQUENCE [LARGE SCALE GENOMIC DNA]</scope>
    <source>
        <strain evidence="2 3">DSM 22788</strain>
    </source>
</reference>
<dbReference type="OrthoDB" id="1524823at2"/>
<accession>A0A1H0YGM9</accession>
<sequence length="125" mass="13538">MATVLTFALTGMLGLLAIFQIALAAGAPLGKFAWGGEHTTLPLNLRFGAISAVLRYAFIVFIALDRSGTIAVLPEEFSFWVMWLIVAHLGFSVILSLLSKSKYEKMTLAPYTFAMGVLSLLIALQ</sequence>
<dbReference type="STRING" id="1079994.SAMN04488565_0862"/>
<dbReference type="AlphaFoldDB" id="A0A1H0YGM9"/>
<keyword evidence="1" id="KW-1133">Transmembrane helix</keyword>
<dbReference type="Proteomes" id="UP000182690">
    <property type="component" value="Unassembled WGS sequence"/>
</dbReference>
<proteinExistence type="predicted"/>
<evidence type="ECO:0008006" key="4">
    <source>
        <dbReference type="Google" id="ProtNLM"/>
    </source>
</evidence>